<dbReference type="EMBL" id="CP027231">
    <property type="protein sequence ID" value="AVM52464.1"/>
    <property type="molecule type" value="Genomic_DNA"/>
</dbReference>
<name>A0ABN5IIB4_9BACE</name>
<accession>A0ABN5IIB4</accession>
<evidence type="ECO:0000313" key="4">
    <source>
        <dbReference type="EMBL" id="AVM52464.1"/>
    </source>
</evidence>
<gene>
    <name evidence="4" type="ORF">C4H11_05475</name>
</gene>
<protein>
    <submittedName>
        <fullName evidence="4">Hydrolase TatD</fullName>
    </submittedName>
</protein>
<proteinExistence type="inferred from homology"/>
<dbReference type="Proteomes" id="UP000238304">
    <property type="component" value="Chromosome"/>
</dbReference>
<keyword evidence="3 4" id="KW-0378">Hydrolase</keyword>
<dbReference type="CDD" id="cd01310">
    <property type="entry name" value="TatD_DNAse"/>
    <property type="match status" value="1"/>
</dbReference>
<comment type="similarity">
    <text evidence="1">Belongs to the metallo-dependent hydrolases superfamily. TatD-type hydrolase family.</text>
</comment>
<dbReference type="GO" id="GO:0016787">
    <property type="term" value="F:hydrolase activity"/>
    <property type="evidence" value="ECO:0007669"/>
    <property type="project" value="UniProtKB-KW"/>
</dbReference>
<keyword evidence="5" id="KW-1185">Reference proteome</keyword>
<organism evidence="4 5">
    <name type="scientific">Bacteroides zoogleoformans</name>
    <dbReference type="NCBI Taxonomy" id="28119"/>
    <lineage>
        <taxon>Bacteria</taxon>
        <taxon>Pseudomonadati</taxon>
        <taxon>Bacteroidota</taxon>
        <taxon>Bacteroidia</taxon>
        <taxon>Bacteroidales</taxon>
        <taxon>Bacteroidaceae</taxon>
        <taxon>Bacteroides</taxon>
    </lineage>
</organism>
<evidence type="ECO:0000256" key="1">
    <source>
        <dbReference type="ARBA" id="ARBA00009275"/>
    </source>
</evidence>
<dbReference type="InterPro" id="IPR018228">
    <property type="entry name" value="DNase_TatD-rel_CS"/>
</dbReference>
<dbReference type="PROSITE" id="PS01090">
    <property type="entry name" value="TATD_2"/>
    <property type="match status" value="1"/>
</dbReference>
<dbReference type="SUPFAM" id="SSF51556">
    <property type="entry name" value="Metallo-dependent hydrolases"/>
    <property type="match status" value="1"/>
</dbReference>
<sequence length="268" mass="30501">MKLVDSHSHLFLEEFKDDLPQVIARARAAGVTHVFMPNIDSTTIEPMLRVCKAYKGYCYPMIGLHPTSVNADYAQELEVVARELESSDEYVAIGEIGMDLYWDKTFLKEQEVALNKQIEWALQYDLPVVIHCREAFDLIYNVLKPYRSTALKGIFHSFTGTLEEACRIMEFPGFMIGINGVVTFKKSTLPEVLKGIPPERIVLETDAPYLTPMPNRGKRNESAYLRDTLMKVAQVYDCSPEKLAQLTSDAAFKIFGMLESPHEDFKVY</sequence>
<dbReference type="InterPro" id="IPR001130">
    <property type="entry name" value="TatD-like"/>
</dbReference>
<dbReference type="InterPro" id="IPR015991">
    <property type="entry name" value="TatD/YcfH-like"/>
</dbReference>
<dbReference type="PANTHER" id="PTHR46124">
    <property type="entry name" value="D-AMINOACYL-TRNA DEACYLASE"/>
    <property type="match status" value="1"/>
</dbReference>
<evidence type="ECO:0000313" key="5">
    <source>
        <dbReference type="Proteomes" id="UP000238304"/>
    </source>
</evidence>
<dbReference type="InterPro" id="IPR032466">
    <property type="entry name" value="Metal_Hydrolase"/>
</dbReference>
<reference evidence="4 5" key="1">
    <citation type="submission" date="2018-02" db="EMBL/GenBank/DDBJ databases">
        <authorList>
            <person name="Holder M.E."/>
            <person name="Ajami N.J."/>
            <person name="Petrosino J.F."/>
        </authorList>
    </citation>
    <scope>NUCLEOTIDE SEQUENCE [LARGE SCALE GENOMIC DNA]</scope>
    <source>
        <strain evidence="4 5">ATCC 33285</strain>
    </source>
</reference>
<dbReference type="NCBIfam" id="TIGR00010">
    <property type="entry name" value="YchF/TatD family DNA exonuclease"/>
    <property type="match status" value="1"/>
</dbReference>
<dbReference type="Pfam" id="PF01026">
    <property type="entry name" value="TatD_DNase"/>
    <property type="match status" value="1"/>
</dbReference>
<dbReference type="RefSeq" id="WP_106040782.1">
    <property type="nucleotide sequence ID" value="NZ_CP027231.1"/>
</dbReference>
<dbReference type="PIRSF" id="PIRSF005902">
    <property type="entry name" value="DNase_TatD"/>
    <property type="match status" value="1"/>
</dbReference>
<evidence type="ECO:0000256" key="2">
    <source>
        <dbReference type="ARBA" id="ARBA00022723"/>
    </source>
</evidence>
<keyword evidence="2" id="KW-0479">Metal-binding</keyword>
<evidence type="ECO:0000256" key="3">
    <source>
        <dbReference type="ARBA" id="ARBA00022801"/>
    </source>
</evidence>
<dbReference type="PANTHER" id="PTHR46124:SF4">
    <property type="entry name" value="HYDROLASE TATD"/>
    <property type="match status" value="1"/>
</dbReference>
<dbReference type="PROSITE" id="PS01091">
    <property type="entry name" value="TATD_3"/>
    <property type="match status" value="1"/>
</dbReference>
<dbReference type="Gene3D" id="3.20.20.140">
    <property type="entry name" value="Metal-dependent hydrolases"/>
    <property type="match status" value="1"/>
</dbReference>